<comment type="similarity">
    <text evidence="2 13">Belongs to the TRAFAC class myosin-kinesin ATPase superfamily. Myosin family.</text>
</comment>
<dbReference type="GO" id="GO:0016460">
    <property type="term" value="C:myosin II complex"/>
    <property type="evidence" value="ECO:0007669"/>
    <property type="project" value="TreeGrafter"/>
</dbReference>
<dbReference type="KEGG" id="vde:111248489"/>
<dbReference type="GO" id="GO:0008307">
    <property type="term" value="F:structural constituent of muscle"/>
    <property type="evidence" value="ECO:0007669"/>
    <property type="project" value="UniProtKB-ARBA"/>
</dbReference>
<dbReference type="EnsemblMetazoa" id="XM_022800959">
    <property type="protein sequence ID" value="XP_022656694"/>
    <property type="gene ID" value="LOC111248489"/>
</dbReference>
<dbReference type="SUPFAM" id="SSF50084">
    <property type="entry name" value="Myosin S1 fragment, N-terminal domain"/>
    <property type="match status" value="1"/>
</dbReference>
<dbReference type="GO" id="GO:0045214">
    <property type="term" value="P:sarcomere organization"/>
    <property type="evidence" value="ECO:0007669"/>
    <property type="project" value="UniProtKB-ARBA"/>
</dbReference>
<dbReference type="GO" id="GO:0051015">
    <property type="term" value="F:actin filament binding"/>
    <property type="evidence" value="ECO:0007669"/>
    <property type="project" value="InterPro"/>
</dbReference>
<dbReference type="FunFam" id="1.20.5.340:FF:000021">
    <property type="entry name" value="Myosin heavy chain, isoform G"/>
    <property type="match status" value="1"/>
</dbReference>
<dbReference type="PANTHER" id="PTHR45615">
    <property type="entry name" value="MYOSIN HEAVY CHAIN, NON-MUSCLE"/>
    <property type="match status" value="1"/>
</dbReference>
<dbReference type="GO" id="GO:0006936">
    <property type="term" value="P:muscle contraction"/>
    <property type="evidence" value="ECO:0007669"/>
    <property type="project" value="TreeGrafter"/>
</dbReference>
<dbReference type="SUPFAM" id="SSF52540">
    <property type="entry name" value="P-loop containing nucleoside triphosphate hydrolases"/>
    <property type="match status" value="1"/>
</dbReference>
<dbReference type="Proteomes" id="UP000594260">
    <property type="component" value="Unplaced"/>
</dbReference>
<dbReference type="GO" id="GO:0000146">
    <property type="term" value="F:microfilament motor activity"/>
    <property type="evidence" value="ECO:0007669"/>
    <property type="project" value="UniProtKB-ARBA"/>
</dbReference>
<evidence type="ECO:0000313" key="17">
    <source>
        <dbReference type="EnsemblMetazoa" id="XP_022656694"/>
    </source>
</evidence>
<dbReference type="GO" id="GO:0040011">
    <property type="term" value="P:locomotion"/>
    <property type="evidence" value="ECO:0007669"/>
    <property type="project" value="UniProtKB-ARBA"/>
</dbReference>
<dbReference type="GeneID" id="111248489"/>
<dbReference type="PRINTS" id="PR00193">
    <property type="entry name" value="MYOSINHEAVY"/>
</dbReference>
<evidence type="ECO:0000256" key="3">
    <source>
        <dbReference type="ARBA" id="ARBA00022433"/>
    </source>
</evidence>
<keyword evidence="6 13" id="KW-0067">ATP-binding</keyword>
<dbReference type="FunFam" id="1.20.5.370:FF:000010">
    <property type="entry name" value="Myosin heavy chain, isoform G"/>
    <property type="match status" value="1"/>
</dbReference>
<dbReference type="FunFam" id="1.20.120.720:FF:000001">
    <property type="entry name" value="Myosin heavy chain, muscle"/>
    <property type="match status" value="1"/>
</dbReference>
<evidence type="ECO:0000256" key="14">
    <source>
        <dbReference type="SAM" id="MobiDB-lite"/>
    </source>
</evidence>
<feature type="domain" description="Myosin motor" evidence="15">
    <location>
        <begin position="79"/>
        <end position="772"/>
    </location>
</feature>
<dbReference type="InterPro" id="IPR004009">
    <property type="entry name" value="SH3_Myosin"/>
</dbReference>
<evidence type="ECO:0000259" key="15">
    <source>
        <dbReference type="PROSITE" id="PS51456"/>
    </source>
</evidence>
<name>A0A7M7JTM1_VARDE</name>
<feature type="region of interest" description="Actin-binding" evidence="13">
    <location>
        <begin position="651"/>
        <end position="673"/>
    </location>
</feature>
<evidence type="ECO:0000256" key="10">
    <source>
        <dbReference type="ARBA" id="ARBA00023179"/>
    </source>
</evidence>
<dbReference type="GO" id="GO:0031672">
    <property type="term" value="C:A band"/>
    <property type="evidence" value="ECO:0007669"/>
    <property type="project" value="UniProtKB-ARBA"/>
</dbReference>
<dbReference type="Gene3D" id="1.20.120.720">
    <property type="entry name" value="Myosin VI head, motor domain, U50 subdomain"/>
    <property type="match status" value="1"/>
</dbReference>
<feature type="domain" description="Myosin N-terminal SH3-like" evidence="16">
    <location>
        <begin position="27"/>
        <end position="75"/>
    </location>
</feature>
<proteinExistence type="inferred from homology"/>
<dbReference type="FunFam" id="1.20.5.340:FF:000019">
    <property type="entry name" value="Myosin heavy chain, isoform G"/>
    <property type="match status" value="1"/>
</dbReference>
<sequence>MATDPDPTAFLFVSLEQKRKDQTKPYDGKKMVWVPDEKEGFVLGNIESQKGDDVVVDLPGGKKTVRKDLLQQVNPPKFEKCEDMSNLTYLNDASVLHNLKERYYSNLIYTYSGLFCVAINPYKRFPIYTPRVVALYRGKRRTEVPPHVFAISDGAYMAMLTNKDNQSMLITGESGAGKTENTKKVIAYFAIVGANLQTKDKEPKEGKKGNLEDQVVQTNPVLEAFGNAKTVRNDNSSRFGKFIRIHFGPTGKLAGADIETYLLEKARVIFQQEKERSYHIFYQLMSGKISGLKGKLLLSNNITDYHFVSQGKTEIPGVDDGEELKLTDNAFDILGFSEEEKLSIYRITAAVMQIGCLKFKQRPREEQAEADGSEEGERVAQLLGLEAPELYKNLLKPRIKVGTEMVTQGRNLTQVVSSVGALAKAMFDRLFKWLVKRVNQTLETRQKRAHFIGVLDIAGFEIFDFNSFEQLCINFTNEKLQQFFNHHMFVLEQEEYKREGINWTFIDFGLDLQACIELIEKPMGVLSILEEESMFPKATDKTFEEKLNNNHLGKSANFQKPKPGKAGAPAAHFAISHYAGIVPYNLTGWLEKNKDPLNDCVVDQFKKGSLQLLAEIFEDHPGLGGDTGGKGVRKGKGSSFQTVSLLYREQLQNLMRTLNATHPHFVRCIIPNETKSPGVIDSHLVMHQLTCNGVLEGIRICRKGFPNRMVYPDFRQRYNILAPNAATGVADANEASKKVIATLDLDQDEYRFGSTKVFFRAGVLGRLEELRDERLAKIMTMIQSACRWYLCKKGFQKLKEQRVALVIIQRNLRRFSQLRNWLWWKLYSKVKPMIHVVRAEDEIKALEKKLAEEHEAFLREEKLRKELEAQGVKLLQEKNDLFMQLEAERSGASDIEQRLNKTLAQKNDLDRQLRDVEDRLHRQEDEYQRLTSNKKKLEGELSGYRKDIDDLQLSLQKAEQDKQSKDHQIRSLNDEIQHQDELIQKLNKEKKHLQEAGQKSAEDLQGLEDKVNHLNKVKTKLEQTLDELEDSLEREKKTRAELDKNKRKVEADLKLAQEAVIDLEKAKKEAEQAIQRKDKELAAIQAKLDDEQSIVAKLQKQIKELQQRVEELEEELEAERQARSKAEKQRADLAREIEELSERLEESGGATSAQIELNKRRESELAKLRRDLEESNMQHEQAISALRKKNNEQTAEMAETIENLTKAKAKSDKERATSQAEVTDLQGLLVHHTKQQANLERQVKQFEQQLADTQFKLDESNRTLNDFDAAKKKLSLENGDLQRQLEEAESMVSQLSKLKASLANQAEEAKRTADDEARERTAIMGKYRNIEHDMENIREALEEEQEAKADLQRQLSKANAEAQLWRGKYESEGLARLEELEESRRKLQVKLEEAEGTIEALNVRVSGLEKTKQHLQGEVEDMQCEVDRAQQLAAQLEKRQKSFDKVIAEWKAKVDDLAAELDGSQKECRNYSTEVYKLRAAYDESQEHYEAVKRENKNLQDELKDLMDQLGEGGRSVHELEKTRKRLELEKDELQAALEEAEAGLEQEENKVLRAQLELSQVRQEIERRIAEKEEEFENTRKNHQRALDSMQASLEAESRAKGEALRMKKKLESDINELEIALDGANKANAEAQKTIKRYQQNLKDTQTALEEEQRARDEAREQYAMAERRCNQMHGELEEARQLLDQSERARRGAETDLAELRDQAAEMSANNASLSMAKRKLEGEMQALQADLDEMLNEAKQSEEKAKKAMVDAARLADELRAEQEHSASQEKMRKSLEAQMRDMQVRLDEAEAAVLKGGKKLIAKLEQKCRELESELENEQRRHADSAKNYRKAERRIKELQFQNEEDRKNHERMQDTVDKLQQKIKTYKRQIEEAEEIAALNLAKFRKAQQELEDADERADLAEQSLAKLRAKNRSASAGRATSPAIF</sequence>
<dbReference type="InterPro" id="IPR027417">
    <property type="entry name" value="P-loop_NTPase"/>
</dbReference>
<evidence type="ECO:0000256" key="11">
    <source>
        <dbReference type="ARBA" id="ARBA00023203"/>
    </source>
</evidence>
<keyword evidence="8 13" id="KW-0518">Myosin</keyword>
<dbReference type="CDD" id="cd01377">
    <property type="entry name" value="MYSc_class_II"/>
    <property type="match status" value="1"/>
</dbReference>
<dbReference type="PANTHER" id="PTHR45615:SF27">
    <property type="entry name" value="MYOSIN HEAVY CHAIN, MUSCLE"/>
    <property type="match status" value="1"/>
</dbReference>
<keyword evidence="3" id="KW-0787">Thick filament</keyword>
<evidence type="ECO:0000259" key="16">
    <source>
        <dbReference type="PROSITE" id="PS51844"/>
    </source>
</evidence>
<keyword evidence="10" id="KW-0514">Muscle protein</keyword>
<evidence type="ECO:0000313" key="18">
    <source>
        <dbReference type="Proteomes" id="UP000594260"/>
    </source>
</evidence>
<dbReference type="Gene3D" id="1.20.58.530">
    <property type="match status" value="1"/>
</dbReference>
<evidence type="ECO:0000256" key="9">
    <source>
        <dbReference type="ARBA" id="ARBA00023175"/>
    </source>
</evidence>
<dbReference type="Pfam" id="PF00063">
    <property type="entry name" value="Myosin_head"/>
    <property type="match status" value="1"/>
</dbReference>
<dbReference type="Pfam" id="PF02736">
    <property type="entry name" value="Myosin_N"/>
    <property type="match status" value="1"/>
</dbReference>
<organism evidence="17 18">
    <name type="scientific">Varroa destructor</name>
    <name type="common">Honeybee mite</name>
    <dbReference type="NCBI Taxonomy" id="109461"/>
    <lineage>
        <taxon>Eukaryota</taxon>
        <taxon>Metazoa</taxon>
        <taxon>Ecdysozoa</taxon>
        <taxon>Arthropoda</taxon>
        <taxon>Chelicerata</taxon>
        <taxon>Arachnida</taxon>
        <taxon>Acari</taxon>
        <taxon>Parasitiformes</taxon>
        <taxon>Mesostigmata</taxon>
        <taxon>Gamasina</taxon>
        <taxon>Dermanyssoidea</taxon>
        <taxon>Varroidae</taxon>
        <taxon>Varroa</taxon>
    </lineage>
</organism>
<evidence type="ECO:0008006" key="19">
    <source>
        <dbReference type="Google" id="ProtNLM"/>
    </source>
</evidence>
<dbReference type="SUPFAM" id="SSF90257">
    <property type="entry name" value="Myosin rod fragments"/>
    <property type="match status" value="6"/>
</dbReference>
<keyword evidence="18" id="KW-1185">Reference proteome</keyword>
<dbReference type="FunFam" id="1.20.5.4820:FF:000002">
    <property type="entry name" value="Myosin heavy chain 10"/>
    <property type="match status" value="1"/>
</dbReference>
<dbReference type="OrthoDB" id="6108017at2759"/>
<dbReference type="FunFam" id="1.10.10.820:FF:000001">
    <property type="entry name" value="Myosin heavy chain"/>
    <property type="match status" value="1"/>
</dbReference>
<dbReference type="FunFam" id="3.40.850.10:FF:000024">
    <property type="entry name" value="Myosin heavy chain, isoform J"/>
    <property type="match status" value="1"/>
</dbReference>
<dbReference type="GO" id="GO:0031033">
    <property type="term" value="P:myosin filament organization"/>
    <property type="evidence" value="ECO:0007669"/>
    <property type="project" value="UniProtKB-ARBA"/>
</dbReference>
<dbReference type="Pfam" id="PF01576">
    <property type="entry name" value="Myosin_tail_1"/>
    <property type="match status" value="1"/>
</dbReference>
<evidence type="ECO:0000256" key="7">
    <source>
        <dbReference type="ARBA" id="ARBA00023054"/>
    </source>
</evidence>
<comment type="subunit">
    <text evidence="12">Muscle myosin is a hexameric protein that consists of 2 heavy chain subunits (MHC), 2 alkali light chain subunits (MLC) and 2 regulatory light chain subunits (MLC-2).</text>
</comment>
<dbReference type="FunFam" id="1.20.58.530:FF:000001">
    <property type="entry name" value="Myosin heavy chain"/>
    <property type="match status" value="1"/>
</dbReference>
<dbReference type="FunFam" id="2.30.30.360:FF:000001">
    <property type="entry name" value="Myosin heavy chain"/>
    <property type="match status" value="1"/>
</dbReference>
<dbReference type="InterPro" id="IPR036961">
    <property type="entry name" value="Kinesin_motor_dom_sf"/>
</dbReference>
<accession>A0A7M7JTM1</accession>
<dbReference type="FunFam" id="1.20.5.340:FF:000036">
    <property type="entry name" value="Myosin heavy chain"/>
    <property type="match status" value="1"/>
</dbReference>
<dbReference type="InterPro" id="IPR001609">
    <property type="entry name" value="Myosin_head_motor_dom-like"/>
</dbReference>
<dbReference type="FunCoup" id="A0A7M7JTM1">
    <property type="interactions" value="28"/>
</dbReference>
<dbReference type="FunFam" id="1.20.5.340:FF:000025">
    <property type="entry name" value="Myosin heavy chain, isoform G"/>
    <property type="match status" value="1"/>
</dbReference>
<dbReference type="RefSeq" id="XP_022656694.1">
    <property type="nucleotide sequence ID" value="XM_022800959.1"/>
</dbReference>
<evidence type="ECO:0000256" key="2">
    <source>
        <dbReference type="ARBA" id="ARBA00008314"/>
    </source>
</evidence>
<dbReference type="FunFam" id="1.20.5.370:FF:000009">
    <property type="entry name" value="Myosin heavy chain, isoform G"/>
    <property type="match status" value="1"/>
</dbReference>
<evidence type="ECO:0000256" key="13">
    <source>
        <dbReference type="PROSITE-ProRule" id="PRU00782"/>
    </source>
</evidence>
<dbReference type="GO" id="GO:0048731">
    <property type="term" value="P:system development"/>
    <property type="evidence" value="ECO:0007669"/>
    <property type="project" value="UniProtKB-ARBA"/>
</dbReference>
<evidence type="ECO:0000256" key="1">
    <source>
        <dbReference type="ARBA" id="ARBA00004657"/>
    </source>
</evidence>
<evidence type="ECO:0000256" key="5">
    <source>
        <dbReference type="ARBA" id="ARBA00022741"/>
    </source>
</evidence>
<dbReference type="GO" id="GO:0042802">
    <property type="term" value="F:identical protein binding"/>
    <property type="evidence" value="ECO:0007669"/>
    <property type="project" value="UniProtKB-ARBA"/>
</dbReference>
<dbReference type="Gene3D" id="1.20.5.4820">
    <property type="match status" value="1"/>
</dbReference>
<dbReference type="Gene3D" id="1.20.5.370">
    <property type="match status" value="3"/>
</dbReference>
<dbReference type="InterPro" id="IPR002928">
    <property type="entry name" value="Myosin_tail"/>
</dbReference>
<protein>
    <recommendedName>
        <fullName evidence="19">Myosin heavy chain</fullName>
    </recommendedName>
</protein>
<dbReference type="GO" id="GO:0048513">
    <property type="term" value="P:animal organ development"/>
    <property type="evidence" value="ECO:0007669"/>
    <property type="project" value="UniProtKB-ARBA"/>
</dbReference>
<keyword evidence="7" id="KW-0175">Coiled coil</keyword>
<dbReference type="Gene3D" id="3.40.850.10">
    <property type="entry name" value="Kinesin motor domain"/>
    <property type="match status" value="1"/>
</dbReference>
<dbReference type="PROSITE" id="PS50096">
    <property type="entry name" value="IQ"/>
    <property type="match status" value="1"/>
</dbReference>
<dbReference type="FunFam" id="1.20.5.370:FF:000008">
    <property type="entry name" value="Myosin heavy chain"/>
    <property type="match status" value="1"/>
</dbReference>
<comment type="subcellular location">
    <subcellularLocation>
        <location evidence="1">Cytoplasm</location>
        <location evidence="1">Myofibril</location>
    </subcellularLocation>
</comment>
<dbReference type="Gene3D" id="1.10.10.820">
    <property type="match status" value="1"/>
</dbReference>
<keyword evidence="11 13" id="KW-0009">Actin-binding</keyword>
<dbReference type="OMA" id="RCYFASK"/>
<feature type="region of interest" description="Disordered" evidence="14">
    <location>
        <begin position="1171"/>
        <end position="1194"/>
    </location>
</feature>
<dbReference type="InParanoid" id="A0A7M7JTM1"/>
<keyword evidence="5 13" id="KW-0547">Nucleotide-binding</keyword>
<evidence type="ECO:0000256" key="6">
    <source>
        <dbReference type="ARBA" id="ARBA00022840"/>
    </source>
</evidence>
<reference evidence="17" key="1">
    <citation type="submission" date="2021-01" db="UniProtKB">
        <authorList>
            <consortium name="EnsemblMetazoa"/>
        </authorList>
    </citation>
    <scope>IDENTIFICATION</scope>
</reference>
<evidence type="ECO:0000256" key="4">
    <source>
        <dbReference type="ARBA" id="ARBA00022490"/>
    </source>
</evidence>
<dbReference type="SMART" id="SM00242">
    <property type="entry name" value="MYSc"/>
    <property type="match status" value="1"/>
</dbReference>
<dbReference type="Gene3D" id="1.20.5.340">
    <property type="match status" value="4"/>
</dbReference>
<dbReference type="PROSITE" id="PS51844">
    <property type="entry name" value="SH3_LIKE"/>
    <property type="match status" value="1"/>
</dbReference>
<dbReference type="InterPro" id="IPR014751">
    <property type="entry name" value="XRCC4-like_C"/>
</dbReference>
<dbReference type="GO" id="GO:0032982">
    <property type="term" value="C:myosin filament"/>
    <property type="evidence" value="ECO:0007669"/>
    <property type="project" value="UniProtKB-KW"/>
</dbReference>
<dbReference type="GO" id="GO:0005524">
    <property type="term" value="F:ATP binding"/>
    <property type="evidence" value="ECO:0007669"/>
    <property type="project" value="UniProtKB-UniRule"/>
</dbReference>
<evidence type="ECO:0000256" key="8">
    <source>
        <dbReference type="ARBA" id="ARBA00023123"/>
    </source>
</evidence>
<dbReference type="Gene3D" id="2.30.30.360">
    <property type="entry name" value="Myosin S1 fragment, N-terminal"/>
    <property type="match status" value="1"/>
</dbReference>
<keyword evidence="9 13" id="KW-0505">Motor protein</keyword>
<dbReference type="InterPro" id="IPR008989">
    <property type="entry name" value="Myosin_S1_N"/>
</dbReference>
<keyword evidence="4" id="KW-0963">Cytoplasm</keyword>
<evidence type="ECO:0000256" key="12">
    <source>
        <dbReference type="ARBA" id="ARBA00038612"/>
    </source>
</evidence>
<feature type="binding site" evidence="13">
    <location>
        <begin position="172"/>
        <end position="179"/>
    </location>
    <ligand>
        <name>ATP</name>
        <dbReference type="ChEBI" id="CHEBI:30616"/>
    </ligand>
</feature>
<dbReference type="PROSITE" id="PS51456">
    <property type="entry name" value="MYOSIN_MOTOR"/>
    <property type="match status" value="1"/>
</dbReference>